<dbReference type="AlphaFoldDB" id="A0A6M7WPP7"/>
<protein>
    <submittedName>
        <fullName evidence="2">Uncharacterized protein</fullName>
    </submittedName>
</protein>
<reference evidence="2 3" key="1">
    <citation type="submission" date="2018-10" db="EMBL/GenBank/DDBJ databases">
        <authorList>
            <person name="Perry B.J."/>
            <person name="Sullivan J.T."/>
            <person name="Murphy R.J.T."/>
            <person name="Ramsay J.P."/>
            <person name="Ronson C.W."/>
        </authorList>
    </citation>
    <scope>NUCLEOTIDE SEQUENCE [LARGE SCALE GENOMIC DNA]</scope>
    <source>
        <strain evidence="2 3">R88b</strain>
    </source>
</reference>
<evidence type="ECO:0000313" key="3">
    <source>
        <dbReference type="Proteomes" id="UP000503017"/>
    </source>
</evidence>
<gene>
    <name evidence="2" type="ORF">EB235_19780</name>
</gene>
<organism evidence="2 3">
    <name type="scientific">Mesorhizobium loti R88b</name>
    <dbReference type="NCBI Taxonomy" id="935548"/>
    <lineage>
        <taxon>Bacteria</taxon>
        <taxon>Pseudomonadati</taxon>
        <taxon>Pseudomonadota</taxon>
        <taxon>Alphaproteobacteria</taxon>
        <taxon>Hyphomicrobiales</taxon>
        <taxon>Phyllobacteriaceae</taxon>
        <taxon>Mesorhizobium</taxon>
    </lineage>
</organism>
<sequence>MHAAHKAAPEKETPDQGDQAKNEKSRDSSYQNIDRKAKEAAESILLVWSDDIKQRRALLAEWFDLAKRNLTGRALKGACIAHDQFMVKTLSMHRDDEWIAKEYSCSERTVQRCFADMRDEGFGNCEAIKIKIGAVYRTTGRRVFLSLPAHLANARAATDGGASTKNDASTRMADASTHSSDAPTHSVHAATKTSDASTRVGASRPYERRPSKEDPTKEDNGRRPVYGQRILSDFLNGDLPPVGGELNQDTPHPSSEAYPDMKEKTFTLDDEEEEDDEDDEEPPPRSDRRDPYDWGD</sequence>
<feature type="compositionally biased region" description="Basic and acidic residues" evidence="1">
    <location>
        <begin position="282"/>
        <end position="296"/>
    </location>
</feature>
<name>A0A6M7WPP7_RHILI</name>
<accession>A0A6M7WPP7</accession>
<dbReference type="EMBL" id="CP033367">
    <property type="protein sequence ID" value="QKD03466.1"/>
    <property type="molecule type" value="Genomic_DNA"/>
</dbReference>
<evidence type="ECO:0000256" key="1">
    <source>
        <dbReference type="SAM" id="MobiDB-lite"/>
    </source>
</evidence>
<feature type="region of interest" description="Disordered" evidence="1">
    <location>
        <begin position="1"/>
        <end position="33"/>
    </location>
</feature>
<feature type="compositionally biased region" description="Basic and acidic residues" evidence="1">
    <location>
        <begin position="7"/>
        <end position="33"/>
    </location>
</feature>
<feature type="compositionally biased region" description="Acidic residues" evidence="1">
    <location>
        <begin position="268"/>
        <end position="281"/>
    </location>
</feature>
<dbReference type="Proteomes" id="UP000503017">
    <property type="component" value="Chromosome"/>
</dbReference>
<feature type="region of interest" description="Disordered" evidence="1">
    <location>
        <begin position="155"/>
        <end position="296"/>
    </location>
</feature>
<proteinExistence type="predicted"/>
<feature type="compositionally biased region" description="Basic and acidic residues" evidence="1">
    <location>
        <begin position="205"/>
        <end position="222"/>
    </location>
</feature>
<evidence type="ECO:0000313" key="2">
    <source>
        <dbReference type="EMBL" id="QKD03466.1"/>
    </source>
</evidence>